<name>A0A6G4V7Z9_9ACTN</name>
<dbReference type="AlphaFoldDB" id="A0A6G4V7Z9"/>
<accession>A0A6G4V7Z9</accession>
<evidence type="ECO:0000256" key="1">
    <source>
        <dbReference type="SAM" id="MobiDB-lite"/>
    </source>
</evidence>
<protein>
    <submittedName>
        <fullName evidence="2">Uncharacterized protein</fullName>
    </submittedName>
</protein>
<evidence type="ECO:0000313" key="3">
    <source>
        <dbReference type="Proteomes" id="UP000472335"/>
    </source>
</evidence>
<keyword evidence="3" id="KW-1185">Reference proteome</keyword>
<dbReference type="EMBL" id="JAAKZY010000069">
    <property type="protein sequence ID" value="NGO10222.1"/>
    <property type="molecule type" value="Genomic_DNA"/>
</dbReference>
<reference evidence="2 3" key="1">
    <citation type="submission" date="2020-02" db="EMBL/GenBank/DDBJ databases">
        <title>Whole-genome analyses of novel actinobacteria.</title>
        <authorList>
            <person name="Sahin N."/>
            <person name="Gencbay T."/>
        </authorList>
    </citation>
    <scope>NUCLEOTIDE SEQUENCE [LARGE SCALE GENOMIC DNA]</scope>
    <source>
        <strain evidence="2 3">HC44</strain>
    </source>
</reference>
<gene>
    <name evidence="2" type="ORF">G5C60_22185</name>
</gene>
<sequence length="99" mass="11496">MSITEQYFLDMARAQRRGEPLPPAPGSHDWQAMRELRGDRPFRAVQTVQTVQAARARQDHGRVQAALTRLFRQFRRFRQPKLFKPLGPGSAPQSRRRLS</sequence>
<organism evidence="2 3">
    <name type="scientific">Streptomyces scabichelini</name>
    <dbReference type="NCBI Taxonomy" id="2711217"/>
    <lineage>
        <taxon>Bacteria</taxon>
        <taxon>Bacillati</taxon>
        <taxon>Actinomycetota</taxon>
        <taxon>Actinomycetes</taxon>
        <taxon>Kitasatosporales</taxon>
        <taxon>Streptomycetaceae</taxon>
        <taxon>Streptomyces</taxon>
    </lineage>
</organism>
<comment type="caution">
    <text evidence="2">The sequence shown here is derived from an EMBL/GenBank/DDBJ whole genome shotgun (WGS) entry which is preliminary data.</text>
</comment>
<feature type="region of interest" description="Disordered" evidence="1">
    <location>
        <begin position="9"/>
        <end position="30"/>
    </location>
</feature>
<evidence type="ECO:0000313" key="2">
    <source>
        <dbReference type="EMBL" id="NGO10222.1"/>
    </source>
</evidence>
<dbReference type="Proteomes" id="UP000472335">
    <property type="component" value="Unassembled WGS sequence"/>
</dbReference>
<proteinExistence type="predicted"/>
<dbReference type="RefSeq" id="WP_165261990.1">
    <property type="nucleotide sequence ID" value="NZ_JAAKZY010000069.1"/>
</dbReference>